<dbReference type="RefSeq" id="XP_019757920.1">
    <property type="nucleotide sequence ID" value="XM_019902361.2"/>
</dbReference>
<feature type="region of interest" description="Disordered" evidence="1">
    <location>
        <begin position="153"/>
        <end position="268"/>
    </location>
</feature>
<dbReference type="KEGG" id="dpa:109536244"/>
<feature type="compositionally biased region" description="Acidic residues" evidence="1">
    <location>
        <begin position="18"/>
        <end position="28"/>
    </location>
</feature>
<dbReference type="InterPro" id="IPR029205">
    <property type="entry name" value="Clathrin-bd"/>
</dbReference>
<dbReference type="GO" id="GO:0030121">
    <property type="term" value="C:AP-1 adaptor complex"/>
    <property type="evidence" value="ECO:0007669"/>
    <property type="project" value="TreeGrafter"/>
</dbReference>
<feature type="region of interest" description="Disordered" evidence="1">
    <location>
        <begin position="781"/>
        <end position="817"/>
    </location>
</feature>
<reference evidence="4" key="1">
    <citation type="journal article" date="2013" name="Genome Biol.">
        <title>Draft genome of the mountain pine beetle, Dendroctonus ponderosae Hopkins, a major forest pest.</title>
        <authorList>
            <person name="Keeling C.I."/>
            <person name="Yuen M.M."/>
            <person name="Liao N.Y."/>
            <person name="Docking T.R."/>
            <person name="Chan S.K."/>
            <person name="Taylor G.A."/>
            <person name="Palmquist D.L."/>
            <person name="Jackman S.D."/>
            <person name="Nguyen A."/>
            <person name="Li M."/>
            <person name="Henderson H."/>
            <person name="Janes J.K."/>
            <person name="Zhao Y."/>
            <person name="Pandoh P."/>
            <person name="Moore R."/>
            <person name="Sperling F.A."/>
            <person name="Huber D.P."/>
            <person name="Birol I."/>
            <person name="Jones S.J."/>
            <person name="Bohlmann J."/>
        </authorList>
    </citation>
    <scope>NUCLEOTIDE SEQUENCE</scope>
</reference>
<dbReference type="PANTHER" id="PTHR16156:SF10">
    <property type="entry name" value="AFTIPHILIN-RELATED"/>
    <property type="match status" value="1"/>
</dbReference>
<feature type="region of interest" description="Disordered" evidence="1">
    <location>
        <begin position="68"/>
        <end position="93"/>
    </location>
</feature>
<reference evidence="3" key="2">
    <citation type="submission" date="2024-08" db="UniProtKB">
        <authorList>
            <consortium name="EnsemblMetazoa"/>
        </authorList>
    </citation>
    <scope>IDENTIFICATION</scope>
</reference>
<dbReference type="Proteomes" id="UP000019118">
    <property type="component" value="Unassembled WGS sequence"/>
</dbReference>
<evidence type="ECO:0000259" key="2">
    <source>
        <dbReference type="Pfam" id="PF15045"/>
    </source>
</evidence>
<feature type="compositionally biased region" description="Low complexity" evidence="1">
    <location>
        <begin position="1"/>
        <end position="11"/>
    </location>
</feature>
<dbReference type="PANTHER" id="PTHR16156">
    <property type="entry name" value="AFTIPHILIN A-RELATED"/>
    <property type="match status" value="1"/>
</dbReference>
<feature type="domain" description="Aftiphilin clathrin-binding box" evidence="2">
    <location>
        <begin position="420"/>
        <end position="490"/>
    </location>
</feature>
<accession>A0AAR5PA19</accession>
<feature type="compositionally biased region" description="Polar residues" evidence="1">
    <location>
        <begin position="217"/>
        <end position="229"/>
    </location>
</feature>
<dbReference type="EnsemblMetazoa" id="XM_019902361.1">
    <property type="protein sequence ID" value="XP_019757920.1"/>
    <property type="gene ID" value="LOC109536244"/>
</dbReference>
<sequence length="1015" mass="110557">MSNIIPPLLSDTPPPPPDVDEHDEDEFGDFIGTNNVSFDCDDGCSPPGSPLQLPVEPFVFDRMPPEITDFNSNSKPSRVEQIPELDTSKDFHDKRKNAINETSEIPLRSDQLFNALSVNKDAIQLNKTEEIIETNCDKEETFSSQSEIIKLSSEHFKDHPAPSTLAENLPINNPTDLSEPTSSVIANGVDVRSSSSSDISGNTAEVLEGLKPGDQLGDTSSALHQQIPPNSLRFEHPQASAKSTENGLCEASPGSPSPGPEKQNCPQLANDVEAPQSPIKYADSDFEDFQSSALENSQESNTDFFANFDSLPAKPIETPEDDEFCDFVTPQAGKETGAGIPEFANFDSFSCSTDAEDEFGDFATTTIEPESQLDGADGKILLLNETEALEKATQIVQEMFPPLEQPQPDFTFGGLEADDEIFNQIKNITDTHALSYHWTKSASQKLLLKSLNIDSRNIMFGPGWNPAMPRFASSLSVQPLEPIKSEILTPMSIKDLSRSRTAKESATADGSKIGDVPLMKPIASLPVKEPSSAPTASTIGDILELKESKCGSIESNKQTPQTDLDVKPAVEVQLNDFDDFVSHLPPVNQTASHGHSIILRETHISNKAPGKSEDTDIVSWLEPTIVTPELIRKERQFVEGEEEFDDFQMIVAESQASQISDTVNSLTVKAVAVLQPHPIVNQESKVVVKCSEEEASGEHKPAVVAVGKVAAAEDEFGEFTFSVPNCANAVKSEPSKAPAALSLLEPLKPSIVKGRNVASISWPDPGVTEDEISRFEALGYARTQQQEPPKEAGAVSKPLSSTKPTSKPTQKVEDEEWSDFVSVQNASPIHKLKVEKERSSTPDLPLSVLNLGTVHPTKQPIPVITPNGLMQTKLSSNMPLNLSNKVPQKNKVYPQTQVQFNHVYQPSIISNQFASQAYGGFNSYQPQASNSLKSSTEDDEWSDFVSHQSTAKPHQPNQFPGWSNSTPHVMQSGSSGQKQVKKAPSSYLGKNTAMSNVSVPDLDFLAPRNRTSHRK</sequence>
<feature type="compositionally biased region" description="Low complexity" evidence="1">
    <location>
        <begin position="796"/>
        <end position="809"/>
    </location>
</feature>
<dbReference type="Pfam" id="PF15045">
    <property type="entry name" value="Clathrin_bdg"/>
    <property type="match status" value="1"/>
</dbReference>
<evidence type="ECO:0000313" key="4">
    <source>
        <dbReference type="Proteomes" id="UP000019118"/>
    </source>
</evidence>
<evidence type="ECO:0000313" key="3">
    <source>
        <dbReference type="EnsemblMetazoa" id="XP_019757920.1"/>
    </source>
</evidence>
<dbReference type="EnsemblMetazoa" id="XM_019902360.1">
    <property type="protein sequence ID" value="XP_019757919.1"/>
    <property type="gene ID" value="LOC109536244"/>
</dbReference>
<dbReference type="GeneID" id="109536244"/>
<name>A0AAR5PA19_DENPD</name>
<feature type="region of interest" description="Disordered" evidence="1">
    <location>
        <begin position="1"/>
        <end position="29"/>
    </location>
</feature>
<protein>
    <recommendedName>
        <fullName evidence="2">Aftiphilin clathrin-binding box domain-containing protein</fullName>
    </recommendedName>
</protein>
<proteinExistence type="predicted"/>
<dbReference type="AlphaFoldDB" id="A0AAR5PA19"/>
<keyword evidence="4" id="KW-1185">Reference proteome</keyword>
<dbReference type="InterPro" id="IPR046359">
    <property type="entry name" value="Aftin-like"/>
</dbReference>
<feature type="compositionally biased region" description="Polar residues" evidence="1">
    <location>
        <begin position="170"/>
        <end position="185"/>
    </location>
</feature>
<organism evidence="3 4">
    <name type="scientific">Dendroctonus ponderosae</name>
    <name type="common">Mountain pine beetle</name>
    <dbReference type="NCBI Taxonomy" id="77166"/>
    <lineage>
        <taxon>Eukaryota</taxon>
        <taxon>Metazoa</taxon>
        <taxon>Ecdysozoa</taxon>
        <taxon>Arthropoda</taxon>
        <taxon>Hexapoda</taxon>
        <taxon>Insecta</taxon>
        <taxon>Pterygota</taxon>
        <taxon>Neoptera</taxon>
        <taxon>Endopterygota</taxon>
        <taxon>Coleoptera</taxon>
        <taxon>Polyphaga</taxon>
        <taxon>Cucujiformia</taxon>
        <taxon>Curculionidae</taxon>
        <taxon>Scolytinae</taxon>
        <taxon>Dendroctonus</taxon>
    </lineage>
</organism>
<feature type="region of interest" description="Disordered" evidence="1">
    <location>
        <begin position="926"/>
        <end position="993"/>
    </location>
</feature>
<dbReference type="GO" id="GO:0032588">
    <property type="term" value="C:trans-Golgi network membrane"/>
    <property type="evidence" value="ECO:0007669"/>
    <property type="project" value="InterPro"/>
</dbReference>
<evidence type="ECO:0000256" key="1">
    <source>
        <dbReference type="SAM" id="MobiDB-lite"/>
    </source>
</evidence>
<feature type="compositionally biased region" description="Polar residues" evidence="1">
    <location>
        <begin position="945"/>
        <end position="978"/>
    </location>
</feature>
<dbReference type="GO" id="GO:0030276">
    <property type="term" value="F:clathrin binding"/>
    <property type="evidence" value="ECO:0007669"/>
    <property type="project" value="InterPro"/>
</dbReference>